<evidence type="ECO:0000313" key="6">
    <source>
        <dbReference type="Proteomes" id="UP001172738"/>
    </source>
</evidence>
<dbReference type="SUPFAM" id="SSF46689">
    <property type="entry name" value="Homeodomain-like"/>
    <property type="match status" value="2"/>
</dbReference>
<gene>
    <name evidence="5" type="ORF">QQX04_08290</name>
</gene>
<dbReference type="Pfam" id="PF12833">
    <property type="entry name" value="HTH_18"/>
    <property type="match status" value="1"/>
</dbReference>
<dbReference type="InterPro" id="IPR018060">
    <property type="entry name" value="HTH_AraC"/>
</dbReference>
<dbReference type="SMART" id="SM00342">
    <property type="entry name" value="HTH_ARAC"/>
    <property type="match status" value="1"/>
</dbReference>
<proteinExistence type="predicted"/>
<dbReference type="PANTHER" id="PTHR46796:SF7">
    <property type="entry name" value="ARAC FAMILY TRANSCRIPTIONAL REGULATOR"/>
    <property type="match status" value="1"/>
</dbReference>
<evidence type="ECO:0000313" key="5">
    <source>
        <dbReference type="EMBL" id="MDN4472985.1"/>
    </source>
</evidence>
<dbReference type="PROSITE" id="PS01124">
    <property type="entry name" value="HTH_ARAC_FAMILY_2"/>
    <property type="match status" value="1"/>
</dbReference>
<keyword evidence="1" id="KW-0805">Transcription regulation</keyword>
<feature type="domain" description="HTH araC/xylS-type" evidence="4">
    <location>
        <begin position="213"/>
        <end position="311"/>
    </location>
</feature>
<dbReference type="InterPro" id="IPR050204">
    <property type="entry name" value="AraC_XylS_family_regulators"/>
</dbReference>
<dbReference type="InterPro" id="IPR032783">
    <property type="entry name" value="AraC_lig"/>
</dbReference>
<protein>
    <submittedName>
        <fullName evidence="5">AraC family transcriptional regulator</fullName>
    </submittedName>
</protein>
<dbReference type="EMBL" id="JAUHPV010000004">
    <property type="protein sequence ID" value="MDN4472985.1"/>
    <property type="molecule type" value="Genomic_DNA"/>
</dbReference>
<reference evidence="5" key="1">
    <citation type="submission" date="2023-06" db="EMBL/GenBank/DDBJ databases">
        <title>SYSU T00b26.</title>
        <authorList>
            <person name="Gao L."/>
            <person name="Fang B.-Z."/>
            <person name="Li W.-J."/>
        </authorList>
    </citation>
    <scope>NUCLEOTIDE SEQUENCE</scope>
    <source>
        <strain evidence="5">SYSU T00b26</strain>
    </source>
</reference>
<name>A0ABT8G1H6_9MICO</name>
<dbReference type="RefSeq" id="WP_301128074.1">
    <property type="nucleotide sequence ID" value="NZ_JAUHPV010000004.1"/>
</dbReference>
<accession>A0ABT8G1H6</accession>
<dbReference type="Proteomes" id="UP001172738">
    <property type="component" value="Unassembled WGS sequence"/>
</dbReference>
<keyword evidence="3" id="KW-0804">Transcription</keyword>
<evidence type="ECO:0000256" key="2">
    <source>
        <dbReference type="ARBA" id="ARBA00023125"/>
    </source>
</evidence>
<evidence type="ECO:0000259" key="4">
    <source>
        <dbReference type="PROSITE" id="PS01124"/>
    </source>
</evidence>
<evidence type="ECO:0000256" key="3">
    <source>
        <dbReference type="ARBA" id="ARBA00023163"/>
    </source>
</evidence>
<comment type="caution">
    <text evidence="5">The sequence shown here is derived from an EMBL/GenBank/DDBJ whole genome shotgun (WGS) entry which is preliminary data.</text>
</comment>
<dbReference type="Gene3D" id="1.10.10.60">
    <property type="entry name" value="Homeodomain-like"/>
    <property type="match status" value="1"/>
</dbReference>
<organism evidence="5 6">
    <name type="scientific">Demequina zhanjiangensis</name>
    <dbReference type="NCBI Taxonomy" id="3051659"/>
    <lineage>
        <taxon>Bacteria</taxon>
        <taxon>Bacillati</taxon>
        <taxon>Actinomycetota</taxon>
        <taxon>Actinomycetes</taxon>
        <taxon>Micrococcales</taxon>
        <taxon>Demequinaceae</taxon>
        <taxon>Demequina</taxon>
    </lineage>
</organism>
<dbReference type="Pfam" id="PF12852">
    <property type="entry name" value="Cupin_6"/>
    <property type="match status" value="1"/>
</dbReference>
<dbReference type="InterPro" id="IPR009057">
    <property type="entry name" value="Homeodomain-like_sf"/>
</dbReference>
<evidence type="ECO:0000256" key="1">
    <source>
        <dbReference type="ARBA" id="ARBA00023015"/>
    </source>
</evidence>
<sequence>MSSSPEGDRPALRAPLRTLRLRSSHFLDGALEAPWRYTRGPSADAFRLYVVTDGECTVAPHEGKSETLGPGELALVPGGMTHDVASSLDVPPSTSEPLRHPVTETFATITSRGDGPRCRVLMGTLELEPGPALRILRQLPPVIKVFPKDDLSALWVPATVRMLRREAVDRRTAADEVMTRLADLLVLFMTRTWLEQADYDGGAPAAWTDERIGAVVARIHARPADDWTVADMAHSAGMSRSAFAARFTEVTGTTPLRMVTDRRMALALHMLQTSDDTVAAIAARCGYASEAGFGRAFMRAHATTPAAARRAAHHERIPS</sequence>
<dbReference type="PANTHER" id="PTHR46796">
    <property type="entry name" value="HTH-TYPE TRANSCRIPTIONAL ACTIVATOR RHAS-RELATED"/>
    <property type="match status" value="1"/>
</dbReference>
<keyword evidence="6" id="KW-1185">Reference proteome</keyword>
<keyword evidence="2" id="KW-0238">DNA-binding</keyword>